<evidence type="ECO:0000256" key="1">
    <source>
        <dbReference type="SAM" id="SignalP"/>
    </source>
</evidence>
<feature type="signal peptide" evidence="1">
    <location>
        <begin position="1"/>
        <end position="25"/>
    </location>
</feature>
<protein>
    <recommendedName>
        <fullName evidence="4">DUF1579 domain-containing protein</fullName>
    </recommendedName>
</protein>
<gene>
    <name evidence="2" type="ORF">DFR29_11138</name>
</gene>
<evidence type="ECO:0000313" key="3">
    <source>
        <dbReference type="Proteomes" id="UP000295293"/>
    </source>
</evidence>
<dbReference type="AlphaFoldDB" id="A0A4R6YSK0"/>
<dbReference type="OrthoDB" id="9814791at2"/>
<accession>A0A4R6YSK0</accession>
<sequence>MNVLKIRSASLVVAAAVLAPFPTMADAVPGKPAAKDTARDGQHDFDFEIGRWKTTVSRLQRPLTGSTSWVELEGTTVVRKLLDGRANVAELDIAGASGRIQGVSLRLYEAGSRQWSLNFASLAAGTLSPPTIGHFSNGRGEFYGNETLDGKPVAVRFVIACATADECRFEQAFSADGGKSWELNWVATDTRIKE</sequence>
<evidence type="ECO:0008006" key="4">
    <source>
        <dbReference type="Google" id="ProtNLM"/>
    </source>
</evidence>
<reference evidence="2 3" key="1">
    <citation type="submission" date="2019-03" db="EMBL/GenBank/DDBJ databases">
        <title>Genomic Encyclopedia of Type Strains, Phase IV (KMG-IV): sequencing the most valuable type-strain genomes for metagenomic binning, comparative biology and taxonomic classification.</title>
        <authorList>
            <person name="Goeker M."/>
        </authorList>
    </citation>
    <scope>NUCLEOTIDE SEQUENCE [LARGE SCALE GENOMIC DNA]</scope>
    <source>
        <strain evidence="2 3">DSM 21667</strain>
    </source>
</reference>
<proteinExistence type="predicted"/>
<feature type="chain" id="PRO_5020504985" description="DUF1579 domain-containing protein" evidence="1">
    <location>
        <begin position="26"/>
        <end position="194"/>
    </location>
</feature>
<dbReference type="EMBL" id="SNZH01000011">
    <property type="protein sequence ID" value="TDR41126.1"/>
    <property type="molecule type" value="Genomic_DNA"/>
</dbReference>
<dbReference type="RefSeq" id="WP_133819885.1">
    <property type="nucleotide sequence ID" value="NZ_SNZH01000011.1"/>
</dbReference>
<evidence type="ECO:0000313" key="2">
    <source>
        <dbReference type="EMBL" id="TDR41126.1"/>
    </source>
</evidence>
<organism evidence="2 3">
    <name type="scientific">Tahibacter aquaticus</name>
    <dbReference type="NCBI Taxonomy" id="520092"/>
    <lineage>
        <taxon>Bacteria</taxon>
        <taxon>Pseudomonadati</taxon>
        <taxon>Pseudomonadota</taxon>
        <taxon>Gammaproteobacteria</taxon>
        <taxon>Lysobacterales</taxon>
        <taxon>Rhodanobacteraceae</taxon>
        <taxon>Tahibacter</taxon>
    </lineage>
</organism>
<comment type="caution">
    <text evidence="2">The sequence shown here is derived from an EMBL/GenBank/DDBJ whole genome shotgun (WGS) entry which is preliminary data.</text>
</comment>
<dbReference type="Proteomes" id="UP000295293">
    <property type="component" value="Unassembled WGS sequence"/>
</dbReference>
<keyword evidence="3" id="KW-1185">Reference proteome</keyword>
<name>A0A4R6YSK0_9GAMM</name>
<keyword evidence="1" id="KW-0732">Signal</keyword>